<feature type="compositionally biased region" description="Basic and acidic residues" evidence="1">
    <location>
        <begin position="359"/>
        <end position="370"/>
    </location>
</feature>
<gene>
    <name evidence="2" type="ORF">CLAFUR5_01906</name>
</gene>
<feature type="compositionally biased region" description="Low complexity" evidence="1">
    <location>
        <begin position="534"/>
        <end position="556"/>
    </location>
</feature>
<feature type="compositionally biased region" description="Low complexity" evidence="1">
    <location>
        <begin position="716"/>
        <end position="725"/>
    </location>
</feature>
<sequence>MSWQTSVYQRRVCPILLNGHVVKVTNQQVLDLDCHAADVTVNIRSDAALLSCQFFVMFSPHDLLMLTRMSKISTSAISRRTNANAQKGLPRALLSIAALSVNVAMNPHVGRNNRADLEILEQAVRLTKPWIEAMLEEILQHFPSLAIHDSRPAARRPKSLQDKGLLGVLLSLLSAFWKVSGLLKSGNGVPRQARVLRRLHSVLSTELASAEREIERLKALVGGKPHARRRRQGTKNTGTEDEWEDVAAVDASGEAAGSNRREGTAVEDDTVLEREEVSADVKSTKTQRQSQSPQRIPTANPPGLDASEKIDHTSRHSDCSGSRRTSRKTLKSAQNSPHSDKSAAGHASPKVDVVTAARQQDKSPETRSSSKDGGPASKATRTDRSSHKSPGKSSKSSKERVDSRVSEPVFHRVDQGSQKPSTKSSAKSHSSQPAKDKELWSPATSRSGTASTHSKRSTVMKEVAPLGVNSVSPQRGRRASPKELTRTHSVEEAADVTTHRERQAVATGSQEAINGQRMAENGVKPTKVVGITGRSHASSRAASEAASPPAPTHATEGSGAPEVGAPLQDNTQKPRSNASSRTSKTSRSKRHSSHAKQDTDVGVQAETGKPAISPSSHHSAKSDKSRRGTPQAPRSLSTGISSPVKSRGKSGSASPGTGKHSTSRSCCASRMSSESSRGAQPEASAPSAHGLSTRRMASRTSSVSLEDAQHGSDNDSASSASASTTKSKRGNQYSQQTTSEEHEVDAAKRLLDLGGAIMLDLWRAVVAIRKRGLAK</sequence>
<dbReference type="RefSeq" id="XP_047757070.1">
    <property type="nucleotide sequence ID" value="XM_047901054.1"/>
</dbReference>
<feature type="compositionally biased region" description="Polar residues" evidence="1">
    <location>
        <begin position="284"/>
        <end position="297"/>
    </location>
</feature>
<evidence type="ECO:0000256" key="1">
    <source>
        <dbReference type="SAM" id="MobiDB-lite"/>
    </source>
</evidence>
<keyword evidence="3" id="KW-1185">Reference proteome</keyword>
<dbReference type="GeneID" id="71981784"/>
<feature type="compositionally biased region" description="Polar residues" evidence="1">
    <location>
        <begin position="632"/>
        <end position="655"/>
    </location>
</feature>
<reference evidence="2" key="1">
    <citation type="submission" date="2021-12" db="EMBL/GenBank/DDBJ databases">
        <authorList>
            <person name="Zaccaron A."/>
            <person name="Stergiopoulos I."/>
        </authorList>
    </citation>
    <scope>NUCLEOTIDE SEQUENCE</scope>
    <source>
        <strain evidence="2">Race5_Kim</strain>
    </source>
</reference>
<feature type="compositionally biased region" description="Basic and acidic residues" evidence="1">
    <location>
        <begin position="306"/>
        <end position="318"/>
    </location>
</feature>
<dbReference type="Proteomes" id="UP000756132">
    <property type="component" value="Chromosome 1"/>
</dbReference>
<evidence type="ECO:0000313" key="2">
    <source>
        <dbReference type="EMBL" id="UJO12704.1"/>
    </source>
</evidence>
<feature type="compositionally biased region" description="Basic residues" evidence="1">
    <location>
        <begin position="584"/>
        <end position="594"/>
    </location>
</feature>
<evidence type="ECO:0000313" key="3">
    <source>
        <dbReference type="Proteomes" id="UP000756132"/>
    </source>
</evidence>
<dbReference type="EMBL" id="CP090163">
    <property type="protein sequence ID" value="UJO12704.1"/>
    <property type="molecule type" value="Genomic_DNA"/>
</dbReference>
<organism evidence="2 3">
    <name type="scientific">Passalora fulva</name>
    <name type="common">Tomato leaf mold</name>
    <name type="synonym">Cladosporium fulvum</name>
    <dbReference type="NCBI Taxonomy" id="5499"/>
    <lineage>
        <taxon>Eukaryota</taxon>
        <taxon>Fungi</taxon>
        <taxon>Dikarya</taxon>
        <taxon>Ascomycota</taxon>
        <taxon>Pezizomycotina</taxon>
        <taxon>Dothideomycetes</taxon>
        <taxon>Dothideomycetidae</taxon>
        <taxon>Mycosphaerellales</taxon>
        <taxon>Mycosphaerellaceae</taxon>
        <taxon>Fulvia</taxon>
    </lineage>
</organism>
<dbReference type="KEGG" id="ffu:CLAFUR5_01906"/>
<feature type="compositionally biased region" description="Polar residues" evidence="1">
    <location>
        <begin position="442"/>
        <end position="452"/>
    </location>
</feature>
<feature type="region of interest" description="Disordered" evidence="1">
    <location>
        <begin position="222"/>
        <end position="744"/>
    </location>
</feature>
<protein>
    <submittedName>
        <fullName evidence="2">Uncharacterized protein</fullName>
    </submittedName>
</protein>
<feature type="compositionally biased region" description="Low complexity" evidence="1">
    <location>
        <begin position="663"/>
        <end position="677"/>
    </location>
</feature>
<feature type="compositionally biased region" description="Basic and acidic residues" evidence="1">
    <location>
        <begin position="480"/>
        <end position="503"/>
    </location>
</feature>
<proteinExistence type="predicted"/>
<accession>A0A9Q8P4C1</accession>
<dbReference type="AlphaFoldDB" id="A0A9Q8P4C1"/>
<feature type="compositionally biased region" description="Basic and acidic residues" evidence="1">
    <location>
        <begin position="271"/>
        <end position="283"/>
    </location>
</feature>
<reference evidence="2" key="2">
    <citation type="journal article" date="2022" name="Microb. Genom.">
        <title>A chromosome-scale genome assembly of the tomato pathogen Cladosporium fulvum reveals a compartmentalized genome architecture and the presence of a dispensable chromosome.</title>
        <authorList>
            <person name="Zaccaron A.Z."/>
            <person name="Chen L.H."/>
            <person name="Samaras A."/>
            <person name="Stergiopoulos I."/>
        </authorList>
    </citation>
    <scope>NUCLEOTIDE SEQUENCE</scope>
    <source>
        <strain evidence="2">Race5_Kim</strain>
    </source>
</reference>
<feature type="compositionally biased region" description="Basic and acidic residues" evidence="1">
    <location>
        <begin position="396"/>
        <end position="414"/>
    </location>
</feature>
<name>A0A9Q8P4C1_PASFU</name>
<feature type="compositionally biased region" description="Low complexity" evidence="1">
    <location>
        <begin position="419"/>
        <end position="433"/>
    </location>
</feature>